<feature type="domain" description="Peptidase M24" evidence="4">
    <location>
        <begin position="315"/>
        <end position="524"/>
    </location>
</feature>
<reference evidence="7 8" key="1">
    <citation type="submission" date="2022-10" db="EMBL/GenBank/DDBJ databases">
        <title>Ruegeria sp. nov., isolated from ocean surface sediments.</title>
        <authorList>
            <person name="He W."/>
            <person name="Xue H.-P."/>
            <person name="Zhang D.-F."/>
        </authorList>
    </citation>
    <scope>NUCLEOTIDE SEQUENCE [LARGE SCALE GENOMIC DNA]</scope>
    <source>
        <strain evidence="7 8">XHP0148</strain>
    </source>
</reference>
<protein>
    <submittedName>
        <fullName evidence="7">Aminopeptidase P family protein</fullName>
    </submittedName>
</protein>
<dbReference type="Pfam" id="PF01321">
    <property type="entry name" value="Creatinase_N"/>
    <property type="match status" value="1"/>
</dbReference>
<dbReference type="Gene3D" id="3.40.350.10">
    <property type="entry name" value="Creatinase/prolidase N-terminal domain"/>
    <property type="match status" value="2"/>
</dbReference>
<evidence type="ECO:0000256" key="3">
    <source>
        <dbReference type="ARBA" id="ARBA00022801"/>
    </source>
</evidence>
<dbReference type="InterPro" id="IPR050422">
    <property type="entry name" value="X-Pro_aminopeptidase_P"/>
</dbReference>
<keyword evidence="3" id="KW-0378">Hydrolase</keyword>
<dbReference type="EMBL" id="JAOWLB010000004">
    <property type="protein sequence ID" value="MCV2888136.1"/>
    <property type="molecule type" value="Genomic_DNA"/>
</dbReference>
<evidence type="ECO:0000259" key="5">
    <source>
        <dbReference type="Pfam" id="PF01321"/>
    </source>
</evidence>
<dbReference type="InterPro" id="IPR000587">
    <property type="entry name" value="Creatinase_N"/>
</dbReference>
<gene>
    <name evidence="7" type="ORF">OE747_07270</name>
</gene>
<evidence type="ECO:0000313" key="8">
    <source>
        <dbReference type="Proteomes" id="UP001320899"/>
    </source>
</evidence>
<dbReference type="CDD" id="cd01085">
    <property type="entry name" value="APP"/>
    <property type="match status" value="1"/>
</dbReference>
<dbReference type="SUPFAM" id="SSF55920">
    <property type="entry name" value="Creatinase/aminopeptidase"/>
    <property type="match status" value="1"/>
</dbReference>
<evidence type="ECO:0000259" key="6">
    <source>
        <dbReference type="Pfam" id="PF16188"/>
    </source>
</evidence>
<feature type="domain" description="Peptidase M24 C-terminal" evidence="6">
    <location>
        <begin position="537"/>
        <end position="596"/>
    </location>
</feature>
<comment type="caution">
    <text evidence="7">The sequence shown here is derived from an EMBL/GenBank/DDBJ whole genome shotgun (WGS) entry which is preliminary data.</text>
</comment>
<dbReference type="GO" id="GO:0004177">
    <property type="term" value="F:aminopeptidase activity"/>
    <property type="evidence" value="ECO:0007669"/>
    <property type="project" value="UniProtKB-KW"/>
</dbReference>
<name>A0ABT3AIY0_9RHOB</name>
<dbReference type="InterPro" id="IPR000994">
    <property type="entry name" value="Pept_M24"/>
</dbReference>
<accession>A0ABT3AIY0</accession>
<proteinExistence type="inferred from homology"/>
<evidence type="ECO:0000256" key="2">
    <source>
        <dbReference type="ARBA" id="ARBA00022723"/>
    </source>
</evidence>
<dbReference type="InterPro" id="IPR036005">
    <property type="entry name" value="Creatinase/aminopeptidase-like"/>
</dbReference>
<keyword evidence="7" id="KW-0031">Aminopeptidase</keyword>
<keyword evidence="2" id="KW-0479">Metal-binding</keyword>
<dbReference type="RefSeq" id="WP_263827943.1">
    <property type="nucleotide sequence ID" value="NZ_JAOWLB010000004.1"/>
</dbReference>
<dbReference type="Pfam" id="PF16189">
    <property type="entry name" value="Creatinase_N_2"/>
    <property type="match status" value="1"/>
</dbReference>
<sequence length="596" mass="64741">MYQSFEVTARPDQGPPRLARLREELQAEGLSGFLVPRADAHQGEYVAAHDERLAWLTGFTGSAGFCAALMDVAGVFIDGRYRTQVKAQVAGVYTPVPWPDVTLTAWLKEKLPQGGRVGFDPWLHAAGQIRSAEAELAGSGIALVRCDNLVDRIWEDQPPPPMEPVKAHPLEFAGESAADKAARLAEELRRAGQKAAVITLPDSIMWLLNIRGADIPRNPVAHGFAILHDDGRVDLFMAAAKLSGLGDHLGTAVTQHEPEAFLDAVAALVGPVRVDLSTVPQIVADRLGDRLAEGGDPCALPKARKNAAEIAGAAEAHLRDGAAMVELLAWLDGQEPGSLTETRVVSRLEECRRRDNALQDISFETIAGTGPNGAIMHYRVTEETDSRLENGHLLVLDSGGQYLDGTTDITRTIAIGTVGDEEKTCFTRVLKGMIAMSMLRWPVGLAGRDIECVARLPLWLAGQDFNHGVGHGVGAYLSVHEGPQRLARVSHVPLEPGMILSNEPGYYREGAFGIRIENLVVVEEAPTLPGGDAERAMLHWRTLTFAPIDRRLIVAEMLTGEERRWLNDYHAEVASKIRPRVGEDARRWLDAATAPI</sequence>
<dbReference type="SUPFAM" id="SSF53092">
    <property type="entry name" value="Creatinase/prolidase N-terminal domain"/>
    <property type="match status" value="1"/>
</dbReference>
<dbReference type="Pfam" id="PF16188">
    <property type="entry name" value="Peptidase_M24_C"/>
    <property type="match status" value="1"/>
</dbReference>
<dbReference type="PANTHER" id="PTHR43763:SF6">
    <property type="entry name" value="XAA-PRO AMINOPEPTIDASE 1"/>
    <property type="match status" value="1"/>
</dbReference>
<evidence type="ECO:0000259" key="4">
    <source>
        <dbReference type="Pfam" id="PF00557"/>
    </source>
</evidence>
<keyword evidence="7" id="KW-0645">Protease</keyword>
<dbReference type="Proteomes" id="UP001320899">
    <property type="component" value="Unassembled WGS sequence"/>
</dbReference>
<dbReference type="PANTHER" id="PTHR43763">
    <property type="entry name" value="XAA-PRO AMINOPEPTIDASE 1"/>
    <property type="match status" value="1"/>
</dbReference>
<evidence type="ECO:0000256" key="1">
    <source>
        <dbReference type="ARBA" id="ARBA00008766"/>
    </source>
</evidence>
<dbReference type="InterPro" id="IPR033740">
    <property type="entry name" value="Pept_M24B"/>
</dbReference>
<dbReference type="Gene3D" id="3.90.230.10">
    <property type="entry name" value="Creatinase/methionine aminopeptidase superfamily"/>
    <property type="match status" value="1"/>
</dbReference>
<organism evidence="7 8">
    <name type="scientific">Ruegeria aquimaris</name>
    <dbReference type="NCBI Taxonomy" id="2984333"/>
    <lineage>
        <taxon>Bacteria</taxon>
        <taxon>Pseudomonadati</taxon>
        <taxon>Pseudomonadota</taxon>
        <taxon>Alphaproteobacteria</taxon>
        <taxon>Rhodobacterales</taxon>
        <taxon>Roseobacteraceae</taxon>
        <taxon>Ruegeria</taxon>
    </lineage>
</organism>
<dbReference type="InterPro" id="IPR029149">
    <property type="entry name" value="Creatin/AminoP/Spt16_N"/>
</dbReference>
<evidence type="ECO:0000313" key="7">
    <source>
        <dbReference type="EMBL" id="MCV2888136.1"/>
    </source>
</evidence>
<dbReference type="Pfam" id="PF00557">
    <property type="entry name" value="Peptidase_M24"/>
    <property type="match status" value="1"/>
</dbReference>
<comment type="similarity">
    <text evidence="1">Belongs to the peptidase M24B family.</text>
</comment>
<feature type="domain" description="Creatinase N-terminal" evidence="5">
    <location>
        <begin position="17"/>
        <end position="153"/>
    </location>
</feature>
<dbReference type="InterPro" id="IPR032416">
    <property type="entry name" value="Peptidase_M24_C"/>
</dbReference>
<keyword evidence="8" id="KW-1185">Reference proteome</keyword>